<organism evidence="15 16">
    <name type="scientific">Protea cynaroides</name>
    <dbReference type="NCBI Taxonomy" id="273540"/>
    <lineage>
        <taxon>Eukaryota</taxon>
        <taxon>Viridiplantae</taxon>
        <taxon>Streptophyta</taxon>
        <taxon>Embryophyta</taxon>
        <taxon>Tracheophyta</taxon>
        <taxon>Spermatophyta</taxon>
        <taxon>Magnoliopsida</taxon>
        <taxon>Proteales</taxon>
        <taxon>Proteaceae</taxon>
        <taxon>Protea</taxon>
    </lineage>
</organism>
<dbReference type="PANTHER" id="PTHR22894">
    <property type="entry name" value="RING-TYPE DOMAIN-CONTAINING PROTEIN"/>
    <property type="match status" value="1"/>
</dbReference>
<evidence type="ECO:0000256" key="2">
    <source>
        <dbReference type="ARBA" id="ARBA00014068"/>
    </source>
</evidence>
<evidence type="ECO:0000313" key="15">
    <source>
        <dbReference type="EMBL" id="KAJ4967423.1"/>
    </source>
</evidence>
<dbReference type="InterPro" id="IPR027370">
    <property type="entry name" value="Znf-RING_euk"/>
</dbReference>
<evidence type="ECO:0000256" key="5">
    <source>
        <dbReference type="ARBA" id="ARBA00022771"/>
    </source>
</evidence>
<comment type="subcellular location">
    <subcellularLocation>
        <location evidence="1">Endoplasmic reticulum membrane</location>
        <topology evidence="1">Multi-pass membrane protein</topology>
    </subcellularLocation>
</comment>
<reference evidence="15" key="1">
    <citation type="journal article" date="2023" name="Plant J.">
        <title>The genome of the king protea, Protea cynaroides.</title>
        <authorList>
            <person name="Chang J."/>
            <person name="Duong T.A."/>
            <person name="Schoeman C."/>
            <person name="Ma X."/>
            <person name="Roodt D."/>
            <person name="Barker N."/>
            <person name="Li Z."/>
            <person name="Van de Peer Y."/>
            <person name="Mizrachi E."/>
        </authorList>
    </citation>
    <scope>NUCLEOTIDE SEQUENCE</scope>
    <source>
        <tissue evidence="15">Young leaves</tissue>
    </source>
</reference>
<dbReference type="GO" id="GO:0008270">
    <property type="term" value="F:zinc ion binding"/>
    <property type="evidence" value="ECO:0007669"/>
    <property type="project" value="UniProtKB-KW"/>
</dbReference>
<keyword evidence="6" id="KW-0256">Endoplasmic reticulum</keyword>
<protein>
    <recommendedName>
        <fullName evidence="2">E3 ubiquitin-protein ligase RNF170</fullName>
    </recommendedName>
    <alternativeName>
        <fullName evidence="11">RING finger protein 170</fullName>
    </alternativeName>
    <alternativeName>
        <fullName evidence="10">RING-type E3 ubiquitin transferase RNF170</fullName>
    </alternativeName>
</protein>
<dbReference type="EMBL" id="JAMYWD010000007">
    <property type="protein sequence ID" value="KAJ4967423.1"/>
    <property type="molecule type" value="Genomic_DNA"/>
</dbReference>
<dbReference type="InterPro" id="IPR017907">
    <property type="entry name" value="Znf_RING_CS"/>
</dbReference>
<proteinExistence type="predicted"/>
<dbReference type="GO" id="GO:0005789">
    <property type="term" value="C:endoplasmic reticulum membrane"/>
    <property type="evidence" value="ECO:0007669"/>
    <property type="project" value="UniProtKB-SubCell"/>
</dbReference>
<feature type="transmembrane region" description="Helical" evidence="13">
    <location>
        <begin position="154"/>
        <end position="177"/>
    </location>
</feature>
<evidence type="ECO:0000256" key="10">
    <source>
        <dbReference type="ARBA" id="ARBA00030110"/>
    </source>
</evidence>
<feature type="domain" description="RING-type" evidence="14">
    <location>
        <begin position="15"/>
        <end position="58"/>
    </location>
</feature>
<dbReference type="OrthoDB" id="9049620at2759"/>
<evidence type="ECO:0000256" key="6">
    <source>
        <dbReference type="ARBA" id="ARBA00022824"/>
    </source>
</evidence>
<dbReference type="PROSITE" id="PS50089">
    <property type="entry name" value="ZF_RING_2"/>
    <property type="match status" value="1"/>
</dbReference>
<name>A0A9Q0QPU4_9MAGN</name>
<keyword evidence="5 12" id="KW-0863">Zinc-finger</keyword>
<gene>
    <name evidence="15" type="ORF">NE237_019272</name>
</gene>
<accession>A0A9Q0QPU4</accession>
<evidence type="ECO:0000256" key="4">
    <source>
        <dbReference type="ARBA" id="ARBA00022723"/>
    </source>
</evidence>
<evidence type="ECO:0000256" key="12">
    <source>
        <dbReference type="PROSITE-ProRule" id="PRU00175"/>
    </source>
</evidence>
<evidence type="ECO:0000256" key="11">
    <source>
        <dbReference type="ARBA" id="ARBA00031107"/>
    </source>
</evidence>
<dbReference type="Gene3D" id="3.30.40.10">
    <property type="entry name" value="Zinc/RING finger domain, C3HC4 (zinc finger)"/>
    <property type="match status" value="1"/>
</dbReference>
<dbReference type="GO" id="GO:0061630">
    <property type="term" value="F:ubiquitin protein ligase activity"/>
    <property type="evidence" value="ECO:0007669"/>
    <property type="project" value="InterPro"/>
</dbReference>
<keyword evidence="8 13" id="KW-1133">Transmembrane helix</keyword>
<comment type="caution">
    <text evidence="15">The sequence shown here is derived from an EMBL/GenBank/DDBJ whole genome shotgun (WGS) entry which is preliminary data.</text>
</comment>
<keyword evidence="9 13" id="KW-0472">Membrane</keyword>
<dbReference type="SUPFAM" id="SSF57850">
    <property type="entry name" value="RING/U-box"/>
    <property type="match status" value="1"/>
</dbReference>
<keyword evidence="4" id="KW-0479">Metal-binding</keyword>
<dbReference type="PROSITE" id="PS00518">
    <property type="entry name" value="ZF_RING_1"/>
    <property type="match status" value="1"/>
</dbReference>
<keyword evidence="3 13" id="KW-0812">Transmembrane</keyword>
<evidence type="ECO:0000256" key="7">
    <source>
        <dbReference type="ARBA" id="ARBA00022833"/>
    </source>
</evidence>
<evidence type="ECO:0000256" key="3">
    <source>
        <dbReference type="ARBA" id="ARBA00022692"/>
    </source>
</evidence>
<dbReference type="CDD" id="cd16539">
    <property type="entry name" value="RING-HC_RNF113A_B"/>
    <property type="match status" value="1"/>
</dbReference>
<dbReference type="AlphaFoldDB" id="A0A9Q0QPU4"/>
<dbReference type="InterPro" id="IPR010652">
    <property type="entry name" value="DUF1232"/>
</dbReference>
<feature type="transmembrane region" description="Helical" evidence="13">
    <location>
        <begin position="131"/>
        <end position="148"/>
    </location>
</feature>
<keyword evidence="16" id="KW-1185">Reference proteome</keyword>
<dbReference type="Pfam" id="PF13445">
    <property type="entry name" value="zf-RING_UBOX"/>
    <property type="match status" value="1"/>
</dbReference>
<keyword evidence="7" id="KW-0862">Zinc</keyword>
<sequence>MRNQEMDGPPENDSCSICHDDFNLPCQANCSHWFCGNCILRVWHHGSALGPCKCPICRRIITVLIPCETLLQNRREPDVWEVLHDIQRYNRSFGGGSNGLIQKLRDMPFFLRRLSRELVDPQRSLPLFFKLRMFLAILVSAIYILSPIDIIPEGIVGFIGILDDLAIALIFVLHIAAMYRTALLSRHGGG</sequence>
<dbReference type="InterPro" id="IPR038896">
    <property type="entry name" value="RNF170"/>
</dbReference>
<dbReference type="PANTHER" id="PTHR22894:SF5">
    <property type="entry name" value="RING-TYPE DOMAIN-CONTAINING PROTEIN"/>
    <property type="match status" value="1"/>
</dbReference>
<evidence type="ECO:0000256" key="13">
    <source>
        <dbReference type="SAM" id="Phobius"/>
    </source>
</evidence>
<evidence type="ECO:0000259" key="14">
    <source>
        <dbReference type="PROSITE" id="PS50089"/>
    </source>
</evidence>
<dbReference type="Proteomes" id="UP001141806">
    <property type="component" value="Unassembled WGS sequence"/>
</dbReference>
<dbReference type="SMART" id="SM00184">
    <property type="entry name" value="RING"/>
    <property type="match status" value="1"/>
</dbReference>
<evidence type="ECO:0000313" key="16">
    <source>
        <dbReference type="Proteomes" id="UP001141806"/>
    </source>
</evidence>
<evidence type="ECO:0000256" key="9">
    <source>
        <dbReference type="ARBA" id="ARBA00023136"/>
    </source>
</evidence>
<evidence type="ECO:0000256" key="8">
    <source>
        <dbReference type="ARBA" id="ARBA00022989"/>
    </source>
</evidence>
<dbReference type="Pfam" id="PF06803">
    <property type="entry name" value="DUF1232"/>
    <property type="match status" value="1"/>
</dbReference>
<dbReference type="InterPro" id="IPR001841">
    <property type="entry name" value="Znf_RING"/>
</dbReference>
<evidence type="ECO:0000256" key="1">
    <source>
        <dbReference type="ARBA" id="ARBA00004477"/>
    </source>
</evidence>
<dbReference type="InterPro" id="IPR013083">
    <property type="entry name" value="Znf_RING/FYVE/PHD"/>
</dbReference>